<dbReference type="InterPro" id="IPR036280">
    <property type="entry name" value="Multihaem_cyt_sf"/>
</dbReference>
<keyword evidence="12" id="KW-1185">Reference proteome</keyword>
<feature type="chain" id="PRO_5009799707" evidence="8">
    <location>
        <begin position="22"/>
        <end position="130"/>
    </location>
</feature>
<comment type="subcellular location">
    <subcellularLocation>
        <location evidence="2">Cell envelope</location>
    </subcellularLocation>
</comment>
<dbReference type="GO" id="GO:0046872">
    <property type="term" value="F:metal ion binding"/>
    <property type="evidence" value="ECO:0007669"/>
    <property type="project" value="UniProtKB-KW"/>
</dbReference>
<proteinExistence type="predicted"/>
<keyword evidence="4" id="KW-0349">Heme</keyword>
<accession>A0A9W5EQW2</accession>
<accession>A0A0S4R0V5</accession>
<evidence type="ECO:0000256" key="6">
    <source>
        <dbReference type="ARBA" id="ARBA00022982"/>
    </source>
</evidence>
<evidence type="ECO:0000256" key="4">
    <source>
        <dbReference type="ARBA" id="ARBA00022617"/>
    </source>
</evidence>
<dbReference type="Pfam" id="PF14537">
    <property type="entry name" value="Cytochrom_c3_2"/>
    <property type="match status" value="1"/>
</dbReference>
<evidence type="ECO:0000313" key="11">
    <source>
        <dbReference type="EMBL" id="CUU80947.1"/>
    </source>
</evidence>
<evidence type="ECO:0000256" key="7">
    <source>
        <dbReference type="ARBA" id="ARBA00023004"/>
    </source>
</evidence>
<evidence type="ECO:0000256" key="3">
    <source>
        <dbReference type="ARBA" id="ARBA00022448"/>
    </source>
</evidence>
<sequence length="130" mass="14959">MLKIFKIFLTICVGLPISSFAANLDLNKFTKENYPIKAHHEKLGFDCKNCHKEKNPNEYKALKTDECLSCHKSYKRLAERSGHLGYDDNIHSSPHYPNMDCNNCHKSHKSSQNYCVMCHSQDGMKKILVP</sequence>
<dbReference type="Gene3D" id="1.10.1130.10">
    <property type="entry name" value="Flavocytochrome C3, Chain A"/>
    <property type="match status" value="1"/>
</dbReference>
<keyword evidence="3" id="KW-0813">Transport</keyword>
<feature type="signal peptide" evidence="8">
    <location>
        <begin position="1"/>
        <end position="21"/>
    </location>
</feature>
<feature type="domain" description="Tetrahaem cytochrome" evidence="9">
    <location>
        <begin position="39"/>
        <end position="120"/>
    </location>
</feature>
<evidence type="ECO:0000313" key="12">
    <source>
        <dbReference type="Proteomes" id="UP000052237"/>
    </source>
</evidence>
<reference evidence="12 13" key="1">
    <citation type="submission" date="2015-11" db="EMBL/GenBank/DDBJ databases">
        <authorList>
            <consortium name="Pathogen Informatics"/>
        </authorList>
    </citation>
    <scope>NUCLEOTIDE SEQUENCE [LARGE SCALE GENOMIC DNA]</scope>
    <source>
        <strain evidence="11 12">006A-0059</strain>
        <strain evidence="10 13">006A-0191</strain>
    </source>
</reference>
<dbReference type="Proteomes" id="UP000052237">
    <property type="component" value="Unassembled WGS sequence"/>
</dbReference>
<gene>
    <name evidence="11" type="primary">fccA_1</name>
    <name evidence="11" type="ORF">ERS686654_01230</name>
    <name evidence="10" type="ORF">ERS739220_00014</name>
</gene>
<organism evidence="11 12">
    <name type="scientific">Campylobacter hyointestinalis subsp. hyointestinalis</name>
    <dbReference type="NCBI Taxonomy" id="91352"/>
    <lineage>
        <taxon>Bacteria</taxon>
        <taxon>Pseudomonadati</taxon>
        <taxon>Campylobacterota</taxon>
        <taxon>Epsilonproteobacteria</taxon>
        <taxon>Campylobacterales</taxon>
        <taxon>Campylobacteraceae</taxon>
        <taxon>Campylobacter</taxon>
    </lineage>
</organism>
<dbReference type="SUPFAM" id="SSF48695">
    <property type="entry name" value="Multiheme cytochromes"/>
    <property type="match status" value="1"/>
</dbReference>
<dbReference type="EMBL" id="FAVB01000002">
    <property type="protein sequence ID" value="CUU80947.1"/>
    <property type="molecule type" value="Genomic_DNA"/>
</dbReference>
<evidence type="ECO:0000259" key="9">
    <source>
        <dbReference type="Pfam" id="PF14537"/>
    </source>
</evidence>
<name>A0A0S4R0V5_CAMHY</name>
<evidence type="ECO:0000313" key="10">
    <source>
        <dbReference type="EMBL" id="CUU67755.1"/>
    </source>
</evidence>
<dbReference type="Proteomes" id="UP000052257">
    <property type="component" value="Unassembled WGS sequence"/>
</dbReference>
<dbReference type="EMBL" id="FAUW01000001">
    <property type="protein sequence ID" value="CUU67755.1"/>
    <property type="molecule type" value="Genomic_DNA"/>
</dbReference>
<evidence type="ECO:0000256" key="8">
    <source>
        <dbReference type="SAM" id="SignalP"/>
    </source>
</evidence>
<evidence type="ECO:0000256" key="1">
    <source>
        <dbReference type="ARBA" id="ARBA00001926"/>
    </source>
</evidence>
<evidence type="ECO:0000313" key="13">
    <source>
        <dbReference type="Proteomes" id="UP000052257"/>
    </source>
</evidence>
<dbReference type="GO" id="GO:0030313">
    <property type="term" value="C:cell envelope"/>
    <property type="evidence" value="ECO:0007669"/>
    <property type="project" value="UniProtKB-SubCell"/>
</dbReference>
<protein>
    <submittedName>
        <fullName evidence="11">Fumarate reductase flavoprotein subunit</fullName>
    </submittedName>
</protein>
<comment type="cofactor">
    <cofactor evidence="1">
        <name>heme c</name>
        <dbReference type="ChEBI" id="CHEBI:61717"/>
    </cofactor>
</comment>
<dbReference type="RefSeq" id="WP_059430800.1">
    <property type="nucleotide sequence ID" value="NZ_FAUW01000001.1"/>
</dbReference>
<evidence type="ECO:0000256" key="2">
    <source>
        <dbReference type="ARBA" id="ARBA00004196"/>
    </source>
</evidence>
<dbReference type="AlphaFoldDB" id="A0A0S4R0V5"/>
<comment type="caution">
    <text evidence="11">The sequence shown here is derived from an EMBL/GenBank/DDBJ whole genome shotgun (WGS) entry which is preliminary data.</text>
</comment>
<keyword evidence="7" id="KW-0408">Iron</keyword>
<dbReference type="InterPro" id="IPR012286">
    <property type="entry name" value="Tetrahaem_cytochrome"/>
</dbReference>
<keyword evidence="5" id="KW-0479">Metal-binding</keyword>
<keyword evidence="6" id="KW-0249">Electron transport</keyword>
<evidence type="ECO:0000256" key="5">
    <source>
        <dbReference type="ARBA" id="ARBA00022723"/>
    </source>
</evidence>
<keyword evidence="8" id="KW-0732">Signal</keyword>